<evidence type="ECO:0000256" key="3">
    <source>
        <dbReference type="ARBA" id="ARBA00022741"/>
    </source>
</evidence>
<comment type="catalytic activity">
    <reaction evidence="5">
        <text>L-cysteine + L-glutamate + ATP = gamma-L-glutamyl-L-cysteine + ADP + phosphate + H(+)</text>
        <dbReference type="Rhea" id="RHEA:13285"/>
        <dbReference type="ChEBI" id="CHEBI:15378"/>
        <dbReference type="ChEBI" id="CHEBI:29985"/>
        <dbReference type="ChEBI" id="CHEBI:30616"/>
        <dbReference type="ChEBI" id="CHEBI:35235"/>
        <dbReference type="ChEBI" id="CHEBI:43474"/>
        <dbReference type="ChEBI" id="CHEBI:58173"/>
        <dbReference type="ChEBI" id="CHEBI:456216"/>
        <dbReference type="EC" id="6.3.2.2"/>
    </reaction>
</comment>
<dbReference type="RefSeq" id="WP_229697516.1">
    <property type="nucleotide sequence ID" value="NZ_BMNH01000001.1"/>
</dbReference>
<organism evidence="6 7">
    <name type="scientific">Nonomuraea cavernae</name>
    <dbReference type="NCBI Taxonomy" id="2045107"/>
    <lineage>
        <taxon>Bacteria</taxon>
        <taxon>Bacillati</taxon>
        <taxon>Actinomycetota</taxon>
        <taxon>Actinomycetes</taxon>
        <taxon>Streptosporangiales</taxon>
        <taxon>Streptosporangiaceae</taxon>
        <taxon>Nonomuraea</taxon>
    </lineage>
</organism>
<protein>
    <recommendedName>
        <fullName evidence="1">glutamate--cysteine ligase</fullName>
        <ecNumber evidence="1">6.3.2.2</ecNumber>
    </recommendedName>
</protein>
<dbReference type="InterPro" id="IPR014746">
    <property type="entry name" value="Gln_synth/guanido_kin_cat_dom"/>
</dbReference>
<dbReference type="EC" id="6.3.2.2" evidence="1"/>
<evidence type="ECO:0000256" key="4">
    <source>
        <dbReference type="ARBA" id="ARBA00022840"/>
    </source>
</evidence>
<dbReference type="EMBL" id="BMNH01000001">
    <property type="protein sequence ID" value="GGO61003.1"/>
    <property type="molecule type" value="Genomic_DNA"/>
</dbReference>
<evidence type="ECO:0000256" key="5">
    <source>
        <dbReference type="ARBA" id="ARBA00048819"/>
    </source>
</evidence>
<reference evidence="6" key="2">
    <citation type="submission" date="2020-09" db="EMBL/GenBank/DDBJ databases">
        <authorList>
            <person name="Sun Q."/>
            <person name="Zhou Y."/>
        </authorList>
    </citation>
    <scope>NUCLEOTIDE SEQUENCE</scope>
    <source>
        <strain evidence="6">CGMCC 4.7368</strain>
    </source>
</reference>
<dbReference type="GO" id="GO:0005524">
    <property type="term" value="F:ATP binding"/>
    <property type="evidence" value="ECO:0007669"/>
    <property type="project" value="UniProtKB-KW"/>
</dbReference>
<proteinExistence type="predicted"/>
<gene>
    <name evidence="6" type="ORF">GCM10012289_02200</name>
</gene>
<comment type="caution">
    <text evidence="6">The sequence shown here is derived from an EMBL/GenBank/DDBJ whole genome shotgun (WGS) entry which is preliminary data.</text>
</comment>
<reference evidence="6" key="1">
    <citation type="journal article" date="2014" name="Int. J. Syst. Evol. Microbiol.">
        <title>Complete genome sequence of Corynebacterium casei LMG S-19264T (=DSM 44701T), isolated from a smear-ripened cheese.</title>
        <authorList>
            <consortium name="US DOE Joint Genome Institute (JGI-PGF)"/>
            <person name="Walter F."/>
            <person name="Albersmeier A."/>
            <person name="Kalinowski J."/>
            <person name="Ruckert C."/>
        </authorList>
    </citation>
    <scope>NUCLEOTIDE SEQUENCE</scope>
    <source>
        <strain evidence="6">CGMCC 4.7368</strain>
    </source>
</reference>
<dbReference type="GO" id="GO:0004357">
    <property type="term" value="F:glutamate-cysteine ligase activity"/>
    <property type="evidence" value="ECO:0007669"/>
    <property type="project" value="UniProtKB-EC"/>
</dbReference>
<sequence length="444" mass="48823">MAVDLPLLLRTNAFFAGTDRERVGMEVELAAVDERTGRCVPYAGQRGLRRVLERVRDEWTGEASAESGYVTAVRRSDGACVSLEMGGAIEYASPPADTVHDLATRLGRDLGGLAAMAAEYGVALLPGGNFPFNTSADITWLPRRRAELLKAHYARVAPHAGYEAMTLNLSAQVTLDYLGPVDLARKLRMQALVAPVVHAILVNSPLFAGRPSGLLSRRMHQWQRAEPVRWGPLRAAWLADDEIVAGFVDWAGRLPMIYRRANGTYEPGPDLPFRDLVSERGMSSEQITEAWRQHLDQIWTDVRLRRTLELRGADGPPAEALPAVAALWAGLSYHRPSRAAASGLLSRSTPRDYVSATGETKVAGLAATYGGRPMRELAVEIVRLARNGLEERAAQGLEKPGAARLLEPLEEVVDSGLTYAERTLRGWDGRCDRYVRHFRIKDSL</sequence>
<dbReference type="AlphaFoldDB" id="A0A917YNF8"/>
<dbReference type="PANTHER" id="PTHR34378:SF1">
    <property type="entry name" value="GLUTAMATE--CYSTEINE LIGASE, CHLOROPLASTIC"/>
    <property type="match status" value="1"/>
</dbReference>
<dbReference type="InterPro" id="IPR006336">
    <property type="entry name" value="GCS2"/>
</dbReference>
<dbReference type="Pfam" id="PF04107">
    <property type="entry name" value="GCS2"/>
    <property type="match status" value="1"/>
</dbReference>
<keyword evidence="4" id="KW-0067">ATP-binding</keyword>
<keyword evidence="2 6" id="KW-0436">Ligase</keyword>
<name>A0A917YNF8_9ACTN</name>
<evidence type="ECO:0000256" key="2">
    <source>
        <dbReference type="ARBA" id="ARBA00022598"/>
    </source>
</evidence>
<dbReference type="GO" id="GO:0006750">
    <property type="term" value="P:glutathione biosynthetic process"/>
    <property type="evidence" value="ECO:0007669"/>
    <property type="project" value="InterPro"/>
</dbReference>
<evidence type="ECO:0000313" key="7">
    <source>
        <dbReference type="Proteomes" id="UP000646523"/>
    </source>
</evidence>
<dbReference type="SUPFAM" id="SSF55931">
    <property type="entry name" value="Glutamine synthetase/guanido kinase"/>
    <property type="match status" value="1"/>
</dbReference>
<keyword evidence="7" id="KW-1185">Reference proteome</keyword>
<dbReference type="Gene3D" id="3.30.590.20">
    <property type="match status" value="1"/>
</dbReference>
<dbReference type="PANTHER" id="PTHR34378">
    <property type="entry name" value="GLUTAMATE--CYSTEINE LIGASE, CHLOROPLASTIC"/>
    <property type="match status" value="1"/>
</dbReference>
<dbReference type="Proteomes" id="UP000646523">
    <property type="component" value="Unassembled WGS sequence"/>
</dbReference>
<dbReference type="InterPro" id="IPR035434">
    <property type="entry name" value="GCL_bact_plant"/>
</dbReference>
<evidence type="ECO:0000256" key="1">
    <source>
        <dbReference type="ARBA" id="ARBA00012220"/>
    </source>
</evidence>
<accession>A0A917YNF8</accession>
<evidence type="ECO:0000313" key="6">
    <source>
        <dbReference type="EMBL" id="GGO61003.1"/>
    </source>
</evidence>
<keyword evidence="3" id="KW-0547">Nucleotide-binding</keyword>